<dbReference type="Pfam" id="PF00135">
    <property type="entry name" value="COesterase"/>
    <property type="match status" value="1"/>
</dbReference>
<dbReference type="Proteomes" id="UP000800097">
    <property type="component" value="Unassembled WGS sequence"/>
</dbReference>
<dbReference type="InterPro" id="IPR050309">
    <property type="entry name" value="Type-B_Carboxylest/Lipase"/>
</dbReference>
<dbReference type="PANTHER" id="PTHR11559">
    <property type="entry name" value="CARBOXYLESTERASE"/>
    <property type="match status" value="1"/>
</dbReference>
<evidence type="ECO:0000259" key="4">
    <source>
        <dbReference type="Pfam" id="PF00135"/>
    </source>
</evidence>
<feature type="chain" id="PRO_5025719333" description="Carboxylic ester hydrolase" evidence="3">
    <location>
        <begin position="19"/>
        <end position="526"/>
    </location>
</feature>
<keyword evidence="3" id="KW-0732">Signal</keyword>
<proteinExistence type="inferred from homology"/>
<dbReference type="RefSeq" id="XP_033650845.1">
    <property type="nucleotide sequence ID" value="XM_033795933.1"/>
</dbReference>
<gene>
    <name evidence="5" type="ORF">EI97DRAFT_383845</name>
</gene>
<dbReference type="GeneID" id="54549108"/>
<evidence type="ECO:0000256" key="2">
    <source>
        <dbReference type="ARBA" id="ARBA00022801"/>
    </source>
</evidence>
<evidence type="ECO:0000313" key="5">
    <source>
        <dbReference type="EMBL" id="KAF2273306.1"/>
    </source>
</evidence>
<dbReference type="EMBL" id="ML986511">
    <property type="protein sequence ID" value="KAF2273306.1"/>
    <property type="molecule type" value="Genomic_DNA"/>
</dbReference>
<evidence type="ECO:0000313" key="6">
    <source>
        <dbReference type="Proteomes" id="UP000800097"/>
    </source>
</evidence>
<dbReference type="InterPro" id="IPR019826">
    <property type="entry name" value="Carboxylesterase_B_AS"/>
</dbReference>
<dbReference type="AlphaFoldDB" id="A0A6A6JCF0"/>
<keyword evidence="2 3" id="KW-0378">Hydrolase</keyword>
<dbReference type="InterPro" id="IPR029058">
    <property type="entry name" value="AB_hydrolase_fold"/>
</dbReference>
<organism evidence="5 6">
    <name type="scientific">Westerdykella ornata</name>
    <dbReference type="NCBI Taxonomy" id="318751"/>
    <lineage>
        <taxon>Eukaryota</taxon>
        <taxon>Fungi</taxon>
        <taxon>Dikarya</taxon>
        <taxon>Ascomycota</taxon>
        <taxon>Pezizomycotina</taxon>
        <taxon>Dothideomycetes</taxon>
        <taxon>Pleosporomycetidae</taxon>
        <taxon>Pleosporales</taxon>
        <taxon>Sporormiaceae</taxon>
        <taxon>Westerdykella</taxon>
    </lineage>
</organism>
<name>A0A6A6JCF0_WESOR</name>
<accession>A0A6A6JCF0</accession>
<protein>
    <recommendedName>
        <fullName evidence="3">Carboxylic ester hydrolase</fullName>
        <ecNumber evidence="3">3.1.1.-</ecNumber>
    </recommendedName>
</protein>
<dbReference type="PROSITE" id="PS00122">
    <property type="entry name" value="CARBOXYLESTERASE_B_1"/>
    <property type="match status" value="1"/>
</dbReference>
<evidence type="ECO:0000256" key="3">
    <source>
        <dbReference type="RuleBase" id="RU361235"/>
    </source>
</evidence>
<dbReference type="SUPFAM" id="SSF53474">
    <property type="entry name" value="alpha/beta-Hydrolases"/>
    <property type="match status" value="1"/>
</dbReference>
<reference evidence="5" key="1">
    <citation type="journal article" date="2020" name="Stud. Mycol.">
        <title>101 Dothideomycetes genomes: a test case for predicting lifestyles and emergence of pathogens.</title>
        <authorList>
            <person name="Haridas S."/>
            <person name="Albert R."/>
            <person name="Binder M."/>
            <person name="Bloem J."/>
            <person name="Labutti K."/>
            <person name="Salamov A."/>
            <person name="Andreopoulos B."/>
            <person name="Baker S."/>
            <person name="Barry K."/>
            <person name="Bills G."/>
            <person name="Bluhm B."/>
            <person name="Cannon C."/>
            <person name="Castanera R."/>
            <person name="Culley D."/>
            <person name="Daum C."/>
            <person name="Ezra D."/>
            <person name="Gonzalez J."/>
            <person name="Henrissat B."/>
            <person name="Kuo A."/>
            <person name="Liang C."/>
            <person name="Lipzen A."/>
            <person name="Lutzoni F."/>
            <person name="Magnuson J."/>
            <person name="Mondo S."/>
            <person name="Nolan M."/>
            <person name="Ohm R."/>
            <person name="Pangilinan J."/>
            <person name="Park H.-J."/>
            <person name="Ramirez L."/>
            <person name="Alfaro M."/>
            <person name="Sun H."/>
            <person name="Tritt A."/>
            <person name="Yoshinaga Y."/>
            <person name="Zwiers L.-H."/>
            <person name="Turgeon B."/>
            <person name="Goodwin S."/>
            <person name="Spatafora J."/>
            <person name="Crous P."/>
            <person name="Grigoriev I."/>
        </authorList>
    </citation>
    <scope>NUCLEOTIDE SEQUENCE</scope>
    <source>
        <strain evidence="5">CBS 379.55</strain>
    </source>
</reference>
<dbReference type="OrthoDB" id="408631at2759"/>
<dbReference type="Gene3D" id="3.40.50.1820">
    <property type="entry name" value="alpha/beta hydrolase"/>
    <property type="match status" value="1"/>
</dbReference>
<comment type="similarity">
    <text evidence="1 3">Belongs to the type-B carboxylesterase/lipase family.</text>
</comment>
<dbReference type="InterPro" id="IPR002018">
    <property type="entry name" value="CarbesteraseB"/>
</dbReference>
<dbReference type="GO" id="GO:0016787">
    <property type="term" value="F:hydrolase activity"/>
    <property type="evidence" value="ECO:0007669"/>
    <property type="project" value="UniProtKB-KW"/>
</dbReference>
<sequence>MVNILLAFLALCVRRLIAVDPVVDLGYAQYRGVYQGNGSVIRWAGMRYARSVSRVDGLRFTAPQDPLPERPGIVVDASEFGSICIGSKSVLKNEFGGRESEDCLFANVFAPADATNTSALPVYVFIQGGGFNDNGNADYNGAQLIDAANGQMVVVNFNYRVGPYGFLASKEIAEDKELSLNNGLKDQRQLLKWVKTHISKFGGDPNHIVLGGASAGGGSVVMHLTAYGGRNDDLFHAAFAESPAFPPIRNAEQSQFAYDALLQETQCADLKCLRDMDAVSFQAAVRRMKVAFPRGSAPPVYFWNPTLDYNFIKDYTYNEIKAGHLVRVPTIFGDTTNEGTVFTPKTITSLRRAEQFITSQFTNINQKEIVRFRRVWRGPVDPVFDSRWRKIASDIYGHIRYTCGALNISAAYAADGTVPIRAYRWNVGTAVHVSELPAIWSKGSTAAGRFMQGYLASFVRSYDPNKYPVEFRVSGNKTLVSPKWATFGNGQRMVFNSGDEVEMAELSRGERAQCEVITGMGIQLEQ</sequence>
<evidence type="ECO:0000256" key="1">
    <source>
        <dbReference type="ARBA" id="ARBA00005964"/>
    </source>
</evidence>
<dbReference type="EC" id="3.1.1.-" evidence="3"/>
<feature type="signal peptide" evidence="3">
    <location>
        <begin position="1"/>
        <end position="18"/>
    </location>
</feature>
<keyword evidence="6" id="KW-1185">Reference proteome</keyword>
<feature type="domain" description="Carboxylesterase type B" evidence="4">
    <location>
        <begin position="20"/>
        <end position="505"/>
    </location>
</feature>